<name>T1FPY6_HELRO</name>
<evidence type="ECO:0000313" key="3">
    <source>
        <dbReference type="Proteomes" id="UP000015101"/>
    </source>
</evidence>
<dbReference type="CTD" id="20210883"/>
<reference evidence="2" key="3">
    <citation type="submission" date="2015-06" db="UniProtKB">
        <authorList>
            <consortium name="EnsemblMetazoa"/>
        </authorList>
    </citation>
    <scope>IDENTIFICATION</scope>
</reference>
<dbReference type="GeneID" id="20210883"/>
<dbReference type="AlphaFoldDB" id="T1FPY6"/>
<sequence length="309" mass="35678">MMRKYMAHHHSNVFTLRYNKHKIIFYILIVNFIFDFKAATSEKTSNGPAGKACSPMRGNNCHITSNKFLVGPRQEDSTLLERNFQVGGDDETGEVNLSNKIDGNDGETFVSLYDSLVRRSDFPLGVISRNNRTISGNSFNADANEFGLLSSNKISAAKNVNLISSNYQRPQKHFYHEDKQKPSMQTIPNYLFITTSRSKRSKNSFQIKPRTQRNEISKRKWNAKPRIWGKRSPNYQKFVEDPLQTNIDEDVSNIQPVSGNQEDNFVEMNKYFEKRNWGKKARIWGKRSLSELKDDDEDEYDALKIANAR</sequence>
<dbReference type="InParanoid" id="T1FPY6"/>
<dbReference type="EnsemblMetazoa" id="HelroT188404">
    <property type="protein sequence ID" value="HelroP188404"/>
    <property type="gene ID" value="HelroG188404"/>
</dbReference>
<dbReference type="Proteomes" id="UP000015101">
    <property type="component" value="Unassembled WGS sequence"/>
</dbReference>
<dbReference type="EMBL" id="KB096324">
    <property type="protein sequence ID" value="ESO06586.1"/>
    <property type="molecule type" value="Genomic_DNA"/>
</dbReference>
<protein>
    <submittedName>
        <fullName evidence="1 2">Uncharacterized protein</fullName>
    </submittedName>
</protein>
<dbReference type="EMBL" id="AMQM01000654">
    <property type="status" value="NOT_ANNOTATED_CDS"/>
    <property type="molecule type" value="Genomic_DNA"/>
</dbReference>
<dbReference type="HOGENOM" id="CLU_901017_0_0_1"/>
<proteinExistence type="predicted"/>
<accession>T1FPY6</accession>
<organism evidence="2 3">
    <name type="scientific">Helobdella robusta</name>
    <name type="common">Californian leech</name>
    <dbReference type="NCBI Taxonomy" id="6412"/>
    <lineage>
        <taxon>Eukaryota</taxon>
        <taxon>Metazoa</taxon>
        <taxon>Spiralia</taxon>
        <taxon>Lophotrochozoa</taxon>
        <taxon>Annelida</taxon>
        <taxon>Clitellata</taxon>
        <taxon>Hirudinea</taxon>
        <taxon>Rhynchobdellida</taxon>
        <taxon>Glossiphoniidae</taxon>
        <taxon>Helobdella</taxon>
    </lineage>
</organism>
<gene>
    <name evidence="2" type="primary">20210883</name>
    <name evidence="1" type="ORF">HELRODRAFT_188404</name>
</gene>
<evidence type="ECO:0000313" key="1">
    <source>
        <dbReference type="EMBL" id="ESO06586.1"/>
    </source>
</evidence>
<reference evidence="1 3" key="2">
    <citation type="journal article" date="2013" name="Nature">
        <title>Insights into bilaterian evolution from three spiralian genomes.</title>
        <authorList>
            <person name="Simakov O."/>
            <person name="Marletaz F."/>
            <person name="Cho S.J."/>
            <person name="Edsinger-Gonzales E."/>
            <person name="Havlak P."/>
            <person name="Hellsten U."/>
            <person name="Kuo D.H."/>
            <person name="Larsson T."/>
            <person name="Lv J."/>
            <person name="Arendt D."/>
            <person name="Savage R."/>
            <person name="Osoegawa K."/>
            <person name="de Jong P."/>
            <person name="Grimwood J."/>
            <person name="Chapman J.A."/>
            <person name="Shapiro H."/>
            <person name="Aerts A."/>
            <person name="Otillar R.P."/>
            <person name="Terry A.Y."/>
            <person name="Boore J.L."/>
            <person name="Grigoriev I.V."/>
            <person name="Lindberg D.R."/>
            <person name="Seaver E.C."/>
            <person name="Weisblat D.A."/>
            <person name="Putnam N.H."/>
            <person name="Rokhsar D.S."/>
        </authorList>
    </citation>
    <scope>NUCLEOTIDE SEQUENCE</scope>
</reference>
<dbReference type="RefSeq" id="XP_009015954.1">
    <property type="nucleotide sequence ID" value="XM_009017706.1"/>
</dbReference>
<dbReference type="KEGG" id="hro:HELRODRAFT_188404"/>
<evidence type="ECO:0000313" key="2">
    <source>
        <dbReference type="EnsemblMetazoa" id="HelroP188404"/>
    </source>
</evidence>
<reference evidence="3" key="1">
    <citation type="submission" date="2012-12" db="EMBL/GenBank/DDBJ databases">
        <authorList>
            <person name="Hellsten U."/>
            <person name="Grimwood J."/>
            <person name="Chapman J.A."/>
            <person name="Shapiro H."/>
            <person name="Aerts A."/>
            <person name="Otillar R.P."/>
            <person name="Terry A.Y."/>
            <person name="Boore J.L."/>
            <person name="Simakov O."/>
            <person name="Marletaz F."/>
            <person name="Cho S.-J."/>
            <person name="Edsinger-Gonzales E."/>
            <person name="Havlak P."/>
            <person name="Kuo D.-H."/>
            <person name="Larsson T."/>
            <person name="Lv J."/>
            <person name="Arendt D."/>
            <person name="Savage R."/>
            <person name="Osoegawa K."/>
            <person name="de Jong P."/>
            <person name="Lindberg D.R."/>
            <person name="Seaver E.C."/>
            <person name="Weisblat D.A."/>
            <person name="Putnam N.H."/>
            <person name="Grigoriev I.V."/>
            <person name="Rokhsar D.S."/>
        </authorList>
    </citation>
    <scope>NUCLEOTIDE SEQUENCE</scope>
</reference>
<keyword evidence="3" id="KW-1185">Reference proteome</keyword>